<dbReference type="RefSeq" id="XP_018146309.1">
    <property type="nucleotide sequence ID" value="XM_018282019.1"/>
</dbReference>
<accession>A0A179FVY5</accession>
<dbReference type="GO" id="GO:0008270">
    <property type="term" value="F:zinc ion binding"/>
    <property type="evidence" value="ECO:0007669"/>
    <property type="project" value="InterPro"/>
</dbReference>
<dbReference type="InterPro" id="IPR001138">
    <property type="entry name" value="Zn2Cys6_DnaBD"/>
</dbReference>
<evidence type="ECO:0000256" key="2">
    <source>
        <dbReference type="ARBA" id="ARBA00023242"/>
    </source>
</evidence>
<dbReference type="CDD" id="cd12148">
    <property type="entry name" value="fungal_TF_MHR"/>
    <property type="match status" value="1"/>
</dbReference>
<dbReference type="AlphaFoldDB" id="A0A179FVY5"/>
<feature type="compositionally biased region" description="Polar residues" evidence="3">
    <location>
        <begin position="63"/>
        <end position="74"/>
    </location>
</feature>
<keyword evidence="6" id="KW-1185">Reference proteome</keyword>
<dbReference type="Gene3D" id="4.10.240.10">
    <property type="entry name" value="Zn(2)-C6 fungal-type DNA-binding domain"/>
    <property type="match status" value="1"/>
</dbReference>
<name>A0A179FVY5_METCM</name>
<evidence type="ECO:0000256" key="3">
    <source>
        <dbReference type="SAM" id="MobiDB-lite"/>
    </source>
</evidence>
<dbReference type="InterPro" id="IPR036864">
    <property type="entry name" value="Zn2-C6_fun-type_DNA-bd_sf"/>
</dbReference>
<dbReference type="PROSITE" id="PS00463">
    <property type="entry name" value="ZN2_CY6_FUNGAL_1"/>
    <property type="match status" value="1"/>
</dbReference>
<evidence type="ECO:0000256" key="1">
    <source>
        <dbReference type="ARBA" id="ARBA00022723"/>
    </source>
</evidence>
<dbReference type="GO" id="GO:0000981">
    <property type="term" value="F:DNA-binding transcription factor activity, RNA polymerase II-specific"/>
    <property type="evidence" value="ECO:0007669"/>
    <property type="project" value="InterPro"/>
</dbReference>
<proteinExistence type="predicted"/>
<evidence type="ECO:0000259" key="4">
    <source>
        <dbReference type="PROSITE" id="PS50048"/>
    </source>
</evidence>
<dbReference type="STRING" id="1380566.A0A179FVY5"/>
<dbReference type="InterPro" id="IPR050797">
    <property type="entry name" value="Carb_Metab_Trans_Reg"/>
</dbReference>
<dbReference type="OrthoDB" id="4132249at2759"/>
<dbReference type="PROSITE" id="PS50048">
    <property type="entry name" value="ZN2_CY6_FUNGAL_2"/>
    <property type="match status" value="1"/>
</dbReference>
<dbReference type="CDD" id="cd00067">
    <property type="entry name" value="GAL4"/>
    <property type="match status" value="1"/>
</dbReference>
<dbReference type="SUPFAM" id="SSF57701">
    <property type="entry name" value="Zn2/Cys6 DNA-binding domain"/>
    <property type="match status" value="1"/>
</dbReference>
<dbReference type="Pfam" id="PF04082">
    <property type="entry name" value="Fungal_trans"/>
    <property type="match status" value="1"/>
</dbReference>
<organism evidence="5 6">
    <name type="scientific">Pochonia chlamydosporia 170</name>
    <dbReference type="NCBI Taxonomy" id="1380566"/>
    <lineage>
        <taxon>Eukaryota</taxon>
        <taxon>Fungi</taxon>
        <taxon>Dikarya</taxon>
        <taxon>Ascomycota</taxon>
        <taxon>Pezizomycotina</taxon>
        <taxon>Sordariomycetes</taxon>
        <taxon>Hypocreomycetidae</taxon>
        <taxon>Hypocreales</taxon>
        <taxon>Clavicipitaceae</taxon>
        <taxon>Pochonia</taxon>
    </lineage>
</organism>
<keyword evidence="1" id="KW-0479">Metal-binding</keyword>
<dbReference type="Pfam" id="PF00172">
    <property type="entry name" value="Zn_clus"/>
    <property type="match status" value="1"/>
</dbReference>
<dbReference type="SMART" id="SM00066">
    <property type="entry name" value="GAL4"/>
    <property type="match status" value="1"/>
</dbReference>
<evidence type="ECO:0000313" key="5">
    <source>
        <dbReference type="EMBL" id="OAQ69772.1"/>
    </source>
</evidence>
<reference evidence="5 6" key="1">
    <citation type="journal article" date="2016" name="PLoS Pathog.">
        <title>Biosynthesis of antibiotic leucinostatins in bio-control fungus Purpureocillium lilacinum and their inhibition on phytophthora revealed by genome mining.</title>
        <authorList>
            <person name="Wang G."/>
            <person name="Liu Z."/>
            <person name="Lin R."/>
            <person name="Li E."/>
            <person name="Mao Z."/>
            <person name="Ling J."/>
            <person name="Yang Y."/>
            <person name="Yin W.B."/>
            <person name="Xie B."/>
        </authorList>
    </citation>
    <scope>NUCLEOTIDE SEQUENCE [LARGE SCALE GENOMIC DNA]</scope>
    <source>
        <strain evidence="5">170</strain>
    </source>
</reference>
<dbReference type="PANTHER" id="PTHR31668:SF28">
    <property type="entry name" value="ZN(II)2CYS6 TRANSCRIPTION FACTOR (EUROFUNG)"/>
    <property type="match status" value="1"/>
</dbReference>
<dbReference type="GO" id="GO:0006351">
    <property type="term" value="P:DNA-templated transcription"/>
    <property type="evidence" value="ECO:0007669"/>
    <property type="project" value="InterPro"/>
</dbReference>
<dbReference type="GO" id="GO:0003677">
    <property type="term" value="F:DNA binding"/>
    <property type="evidence" value="ECO:0007669"/>
    <property type="project" value="InterPro"/>
</dbReference>
<dbReference type="InterPro" id="IPR007219">
    <property type="entry name" value="XnlR_reg_dom"/>
</dbReference>
<sequence>MPGRPKVSRIRLARRACDSCKVRKIKCSEVPPCEGCSASGIECTFTTRQATRGPKGLREKTIQKINQRTKPATPSSSSSGSGDDETVSHVTDILDIYATRLFPLWPIVDAAELRDSLASGSARPGSSSQRLADAVALATVGQLKLVTDWKGDAQACRRRDVAGGPDAEFANPLDDLRISFFLHVYYENLEGGGNNALLYLREAITHAQILRLEHESTYAKLSEMEQQLYRRVFWLLFVTERGVALLHKLPAILKSNIRLPWYGVADSIAHIFPDFLKLVHLFWIFDQSGIFEALRSADSGSNSQGTLSENCLMMLQQSLQDSTRFEAWALGNDIQRADVLVTREWMCAVLWRAALRFGIVIPTVNPLDIATRFLGLVSQIPASVLESHGPTLEFKTFEIATAVVDAMTSDYTGVSNHELNQVLYGLRDLLSMSRGGNEKLLSLLNMKMSAITTTSLPLQPQSVERFVEDILLSIDDNGNWHYEDCFPQLQLDLTASPVPDGKEGAGLSMQMPRFTRSPSPLTQLLLGGNWGAPREI</sequence>
<protein>
    <submittedName>
        <fullName evidence="5">Fungal specific transcription factor domain-containing protein</fullName>
    </submittedName>
</protein>
<feature type="region of interest" description="Disordered" evidence="3">
    <location>
        <begin position="50"/>
        <end position="86"/>
    </location>
</feature>
<dbReference type="Proteomes" id="UP000078397">
    <property type="component" value="Unassembled WGS sequence"/>
</dbReference>
<dbReference type="GeneID" id="28846013"/>
<comment type="caution">
    <text evidence="5">The sequence shown here is derived from an EMBL/GenBank/DDBJ whole genome shotgun (WGS) entry which is preliminary data.</text>
</comment>
<keyword evidence="2" id="KW-0539">Nucleus</keyword>
<evidence type="ECO:0000313" key="6">
    <source>
        <dbReference type="Proteomes" id="UP000078397"/>
    </source>
</evidence>
<feature type="domain" description="Zn(2)-C6 fungal-type" evidence="4">
    <location>
        <begin position="16"/>
        <end position="45"/>
    </location>
</feature>
<dbReference type="KEGG" id="pchm:VFPPC_02356"/>
<dbReference type="EMBL" id="LSBJ02000002">
    <property type="protein sequence ID" value="OAQ69772.1"/>
    <property type="molecule type" value="Genomic_DNA"/>
</dbReference>
<dbReference type="PANTHER" id="PTHR31668">
    <property type="entry name" value="GLUCOSE TRANSPORT TRANSCRIPTION REGULATOR RGT1-RELATED-RELATED"/>
    <property type="match status" value="1"/>
</dbReference>
<gene>
    <name evidence="5" type="ORF">VFPPC_02356</name>
</gene>